<accession>A0A9D1ND02</accession>
<keyword evidence="1" id="KW-0802">TPR repeat</keyword>
<dbReference type="PROSITE" id="PS50005">
    <property type="entry name" value="TPR"/>
    <property type="match status" value="1"/>
</dbReference>
<dbReference type="InterPro" id="IPR029044">
    <property type="entry name" value="Nucleotide-diphossugar_trans"/>
</dbReference>
<dbReference type="Pfam" id="PF00535">
    <property type="entry name" value="Glycos_transf_2"/>
    <property type="match status" value="1"/>
</dbReference>
<evidence type="ECO:0000256" key="1">
    <source>
        <dbReference type="PROSITE-ProRule" id="PRU00339"/>
    </source>
</evidence>
<dbReference type="SMART" id="SM00028">
    <property type="entry name" value="TPR"/>
    <property type="match status" value="3"/>
</dbReference>
<dbReference type="InterPro" id="IPR019734">
    <property type="entry name" value="TPR_rpt"/>
</dbReference>
<dbReference type="CDD" id="cd02511">
    <property type="entry name" value="Beta4Glucosyltransferase"/>
    <property type="match status" value="1"/>
</dbReference>
<dbReference type="PANTHER" id="PTHR43630:SF2">
    <property type="entry name" value="GLYCOSYLTRANSFERASE"/>
    <property type="match status" value="1"/>
</dbReference>
<protein>
    <submittedName>
        <fullName evidence="3">Glycosyltransferase</fullName>
    </submittedName>
</protein>
<reference evidence="3" key="2">
    <citation type="journal article" date="2021" name="PeerJ">
        <title>Extensive microbial diversity within the chicken gut microbiome revealed by metagenomics and culture.</title>
        <authorList>
            <person name="Gilroy R."/>
            <person name="Ravi A."/>
            <person name="Getino M."/>
            <person name="Pursley I."/>
            <person name="Horton D.L."/>
            <person name="Alikhan N.F."/>
            <person name="Baker D."/>
            <person name="Gharbi K."/>
            <person name="Hall N."/>
            <person name="Watson M."/>
            <person name="Adriaenssens E.M."/>
            <person name="Foster-Nyarko E."/>
            <person name="Jarju S."/>
            <person name="Secka A."/>
            <person name="Antonio M."/>
            <person name="Oren A."/>
            <person name="Chaudhuri R.R."/>
            <person name="La Ragione R."/>
            <person name="Hildebrand F."/>
            <person name="Pallen M.J."/>
        </authorList>
    </citation>
    <scope>NUCLEOTIDE SEQUENCE</scope>
    <source>
        <strain evidence="3">23406</strain>
    </source>
</reference>
<evidence type="ECO:0000313" key="4">
    <source>
        <dbReference type="Proteomes" id="UP000886891"/>
    </source>
</evidence>
<dbReference type="AlphaFoldDB" id="A0A9D1ND02"/>
<evidence type="ECO:0000259" key="2">
    <source>
        <dbReference type="Pfam" id="PF00535"/>
    </source>
</evidence>
<dbReference type="SUPFAM" id="SSF53448">
    <property type="entry name" value="Nucleotide-diphospho-sugar transferases"/>
    <property type="match status" value="1"/>
</dbReference>
<evidence type="ECO:0000313" key="3">
    <source>
        <dbReference type="EMBL" id="HIV00780.1"/>
    </source>
</evidence>
<comment type="caution">
    <text evidence="3">The sequence shown here is derived from an EMBL/GenBank/DDBJ whole genome shotgun (WGS) entry which is preliminary data.</text>
</comment>
<dbReference type="SUPFAM" id="SSF48452">
    <property type="entry name" value="TPR-like"/>
    <property type="match status" value="1"/>
</dbReference>
<gene>
    <name evidence="3" type="ORF">IAB14_06690</name>
</gene>
<reference evidence="3" key="1">
    <citation type="submission" date="2020-10" db="EMBL/GenBank/DDBJ databases">
        <authorList>
            <person name="Gilroy R."/>
        </authorList>
    </citation>
    <scope>NUCLEOTIDE SEQUENCE</scope>
    <source>
        <strain evidence="3">23406</strain>
    </source>
</reference>
<proteinExistence type="predicted"/>
<dbReference type="InterPro" id="IPR001173">
    <property type="entry name" value="Glyco_trans_2-like"/>
</dbReference>
<sequence length="368" mass="41964">MIVRNEADVIARCLASFAPVVDEIVIVDTGSSDETVKIASEFTDKIYRFEWIDDFAAARNFAFSKGTCSHLMWADADDVLPQSQQEAFLRLKQTLEPDADVVYLDYTVAFDGSGRPTLSFHRERIVKNDGSFRWEGAVHEFIPPHGKLFYAPTRIEHRPVEKVSRQGRNLAIYRKKLAANKRLSTRDQFYYARELMFNGLYEDSVDAFRLFLTAPDGWNVNRVEAARNLSGVLLKLGRKEEALSALTDALGYMPPAGELCCEIGNFFFNENRLPDAAFWYLLATTLKPNRTSGAFINEDCYGYIPYLQLCVVYYRLGRIDDSIDCNEKALALKPESPECKQNRLFFDRFKQTPSSESSEECGKAHRLL</sequence>
<dbReference type="Proteomes" id="UP000886891">
    <property type="component" value="Unassembled WGS sequence"/>
</dbReference>
<name>A0A9D1ND02_9FIRM</name>
<dbReference type="EMBL" id="DVOH01000054">
    <property type="protein sequence ID" value="HIV00780.1"/>
    <property type="molecule type" value="Genomic_DNA"/>
</dbReference>
<dbReference type="PANTHER" id="PTHR43630">
    <property type="entry name" value="POLY-BETA-1,6-N-ACETYL-D-GLUCOSAMINE SYNTHASE"/>
    <property type="match status" value="1"/>
</dbReference>
<dbReference type="InterPro" id="IPR011990">
    <property type="entry name" value="TPR-like_helical_dom_sf"/>
</dbReference>
<feature type="domain" description="Glycosyltransferase 2-like" evidence="2">
    <location>
        <begin position="1"/>
        <end position="137"/>
    </location>
</feature>
<dbReference type="Gene3D" id="3.90.550.10">
    <property type="entry name" value="Spore Coat Polysaccharide Biosynthesis Protein SpsA, Chain A"/>
    <property type="match status" value="1"/>
</dbReference>
<dbReference type="Gene3D" id="1.25.40.10">
    <property type="entry name" value="Tetratricopeptide repeat domain"/>
    <property type="match status" value="1"/>
</dbReference>
<organism evidence="3 4">
    <name type="scientific">Candidatus Stercoripulliclostridium merdipullorum</name>
    <dbReference type="NCBI Taxonomy" id="2840952"/>
    <lineage>
        <taxon>Bacteria</taxon>
        <taxon>Bacillati</taxon>
        <taxon>Bacillota</taxon>
        <taxon>Clostridia</taxon>
        <taxon>Eubacteriales</taxon>
        <taxon>Candidatus Stercoripulliclostridium</taxon>
    </lineage>
</organism>
<feature type="repeat" description="TPR" evidence="1">
    <location>
        <begin position="303"/>
        <end position="336"/>
    </location>
</feature>